<protein>
    <submittedName>
        <fullName evidence="1">Uncharacterized protein</fullName>
    </submittedName>
</protein>
<evidence type="ECO:0000313" key="2">
    <source>
        <dbReference type="Proteomes" id="UP000018040"/>
    </source>
</evidence>
<organism evidence="1 2">
    <name type="scientific">Giardia intestinalis</name>
    <name type="common">Giardia lamblia</name>
    <dbReference type="NCBI Taxonomy" id="5741"/>
    <lineage>
        <taxon>Eukaryota</taxon>
        <taxon>Metamonada</taxon>
        <taxon>Diplomonadida</taxon>
        <taxon>Hexamitidae</taxon>
        <taxon>Giardiinae</taxon>
        <taxon>Giardia</taxon>
    </lineage>
</organism>
<dbReference type="AlphaFoldDB" id="V6U121"/>
<accession>V6U121</accession>
<sequence length="46" mass="4638">VCLALSGRESHTLAEALSHGSPNRGGWGAHGWGTIAAGFSESSVLC</sequence>
<name>V6U121_GIAIN</name>
<comment type="caution">
    <text evidence="1">The sequence shown here is derived from an EMBL/GenBank/DDBJ whole genome shotgun (WGS) entry which is preliminary data.</text>
</comment>
<reference evidence="2" key="1">
    <citation type="submission" date="2012-02" db="EMBL/GenBank/DDBJ databases">
        <title>Genome sequencing of Giardia lamblia Genotypes A2 and B isolates (DH and GS) and comparative analysis with the genomes of Genotypes A1 and E (WB and Pig).</title>
        <authorList>
            <person name="Adam R."/>
            <person name="Dahlstrom E."/>
            <person name="Martens C."/>
            <person name="Bruno D."/>
            <person name="Barbian K."/>
            <person name="Porcella S.F."/>
            <person name="Nash T."/>
        </authorList>
    </citation>
    <scope>NUCLEOTIDE SEQUENCE</scope>
    <source>
        <strain evidence="2">GS</strain>
    </source>
</reference>
<dbReference type="Proteomes" id="UP000018040">
    <property type="component" value="Unassembled WGS sequence"/>
</dbReference>
<gene>
    <name evidence="1" type="ORF">GSB_153291</name>
</gene>
<feature type="non-terminal residue" evidence="1">
    <location>
        <position position="1"/>
    </location>
</feature>
<reference evidence="1 2" key="2">
    <citation type="journal article" date="2013" name="Genome Biol. Evol.">
        <title>Genome sequencing of Giardia lamblia genotypes A2 and B isolates (DH and GS) and comparative analysis with the genomes of genotypes A1 and E (WB and Pig).</title>
        <authorList>
            <person name="Adam R.D."/>
            <person name="Dahlstrom E.W."/>
            <person name="Martens C.A."/>
            <person name="Bruno D.P."/>
            <person name="Barbian K.D."/>
            <person name="Ricklefs S.M."/>
            <person name="Hernandez M.M."/>
            <person name="Narla N.P."/>
            <person name="Patel R.B."/>
            <person name="Porcella S.F."/>
            <person name="Nash T.E."/>
        </authorList>
    </citation>
    <scope>NUCLEOTIDE SEQUENCE [LARGE SCALE GENOMIC DNA]</scope>
    <source>
        <strain evidence="1 2">GS</strain>
    </source>
</reference>
<evidence type="ECO:0000313" key="1">
    <source>
        <dbReference type="EMBL" id="ESU44888.1"/>
    </source>
</evidence>
<dbReference type="EMBL" id="AHHH01000014">
    <property type="protein sequence ID" value="ESU44888.1"/>
    <property type="molecule type" value="Genomic_DNA"/>
</dbReference>
<proteinExistence type="predicted"/>